<reference evidence="3" key="1">
    <citation type="submission" date="2022-11" db="EMBL/GenBank/DDBJ databases">
        <authorList>
            <person name="Hyden B.L."/>
            <person name="Feng K."/>
            <person name="Yates T."/>
            <person name="Jawdy S."/>
            <person name="Smart L.B."/>
            <person name="Muchero W."/>
        </authorList>
    </citation>
    <scope>NUCLEOTIDE SEQUENCE</scope>
    <source>
        <tissue evidence="3">Shoot tip</tissue>
    </source>
</reference>
<feature type="compositionally biased region" description="Basic and acidic residues" evidence="1">
    <location>
        <begin position="72"/>
        <end position="85"/>
    </location>
</feature>
<evidence type="ECO:0000313" key="3">
    <source>
        <dbReference type="EMBL" id="KAJ6732293.1"/>
    </source>
</evidence>
<dbReference type="Proteomes" id="UP001151532">
    <property type="component" value="Chromosome 18"/>
</dbReference>
<feature type="region of interest" description="Disordered" evidence="1">
    <location>
        <begin position="62"/>
        <end position="88"/>
    </location>
</feature>
<keyword evidence="4" id="KW-1185">Reference proteome</keyword>
<evidence type="ECO:0000313" key="4">
    <source>
        <dbReference type="Proteomes" id="UP001151532"/>
    </source>
</evidence>
<keyword evidence="2" id="KW-0812">Transmembrane</keyword>
<organism evidence="3 4">
    <name type="scientific">Salix purpurea</name>
    <name type="common">Purple osier willow</name>
    <dbReference type="NCBI Taxonomy" id="77065"/>
    <lineage>
        <taxon>Eukaryota</taxon>
        <taxon>Viridiplantae</taxon>
        <taxon>Streptophyta</taxon>
        <taxon>Embryophyta</taxon>
        <taxon>Tracheophyta</taxon>
        <taxon>Spermatophyta</taxon>
        <taxon>Magnoliopsida</taxon>
        <taxon>eudicotyledons</taxon>
        <taxon>Gunneridae</taxon>
        <taxon>Pentapetalae</taxon>
        <taxon>rosids</taxon>
        <taxon>fabids</taxon>
        <taxon>Malpighiales</taxon>
        <taxon>Salicaceae</taxon>
        <taxon>Saliceae</taxon>
        <taxon>Salix</taxon>
    </lineage>
</organism>
<evidence type="ECO:0000256" key="2">
    <source>
        <dbReference type="SAM" id="Phobius"/>
    </source>
</evidence>
<name>A0A9Q0UM37_SALPP</name>
<keyword evidence="2" id="KW-0472">Membrane</keyword>
<dbReference type="AlphaFoldDB" id="A0A9Q0UM37"/>
<evidence type="ECO:0000256" key="1">
    <source>
        <dbReference type="SAM" id="MobiDB-lite"/>
    </source>
</evidence>
<dbReference type="OrthoDB" id="1742118at2759"/>
<dbReference type="EMBL" id="JAPFFK010000012">
    <property type="protein sequence ID" value="KAJ6732293.1"/>
    <property type="molecule type" value="Genomic_DNA"/>
</dbReference>
<keyword evidence="2" id="KW-1133">Transmembrane helix</keyword>
<gene>
    <name evidence="3" type="ORF">OIU79_003426</name>
</gene>
<protein>
    <submittedName>
        <fullName evidence="3">PHOSPHOPANTOTHENOYLCYSTEINE DECARBOXYLASE SUBUNIT VHS3-LIKE ISOFORM X1</fullName>
    </submittedName>
</protein>
<feature type="transmembrane region" description="Helical" evidence="2">
    <location>
        <begin position="119"/>
        <end position="135"/>
    </location>
</feature>
<sequence>MEGLVCSNAVVVEGFLSSIIETVVLETAIAAWKAFALSLFMTGSLPNGFDDFPEESGTSQGFPFTGLHIRKKPDPDVPDKGKDGEDPLEVPEATRMRMKRMMRKKFPNHHPRRGNEAKIIFLFFFFFFYFLWLEWELRLIGSRSWEDSECLICIMGAGTDWYL</sequence>
<accession>A0A9Q0UM37</accession>
<reference evidence="3" key="2">
    <citation type="journal article" date="2023" name="Int. J. Mol. Sci.">
        <title>De Novo Assembly and Annotation of 11 Diverse Shrub Willow (Salix) Genomes Reveals Novel Gene Organization in Sex-Linked Regions.</title>
        <authorList>
            <person name="Hyden B."/>
            <person name="Feng K."/>
            <person name="Yates T.B."/>
            <person name="Jawdy S."/>
            <person name="Cereghino C."/>
            <person name="Smart L.B."/>
            <person name="Muchero W."/>
        </authorList>
    </citation>
    <scope>NUCLEOTIDE SEQUENCE</scope>
    <source>
        <tissue evidence="3">Shoot tip</tissue>
    </source>
</reference>
<proteinExistence type="predicted"/>
<comment type="caution">
    <text evidence="3">The sequence shown here is derived from an EMBL/GenBank/DDBJ whole genome shotgun (WGS) entry which is preliminary data.</text>
</comment>